<dbReference type="Proteomes" id="UP001371218">
    <property type="component" value="Unassembled WGS sequence"/>
</dbReference>
<reference evidence="1 2" key="1">
    <citation type="submission" date="2024-04" db="EMBL/GenBank/DDBJ databases">
        <title>Novel species of the genus Ideonella isolated from streams.</title>
        <authorList>
            <person name="Lu H."/>
        </authorList>
    </citation>
    <scope>NUCLEOTIDE SEQUENCE [LARGE SCALE GENOMIC DNA]</scope>
    <source>
        <strain evidence="1 2">DXS29W</strain>
    </source>
</reference>
<dbReference type="EMBL" id="JBBUTG010000007">
    <property type="protein sequence ID" value="MEK8031864.1"/>
    <property type="molecule type" value="Genomic_DNA"/>
</dbReference>
<sequence>MTLALAHSSWINAWTLRRACAGLDVDLRVPAGVRQLPLPVMPPQARAEWQFFTEEASLRRALDGELDGRFLPERFPIALLDDKWAFADFLAQDATGPQGLAQWPLDEPAGVRFPLLLKGRHSWVGDRKLPRGWVCRSACELARWRSHLRVQGMQESWFFLQEWLGDNALQLLSVGGFFDADDESRNLAVVTLRVADYGDDGPSSSAALATIADSHGLIPAAEHVLRRLRYRGPYEFEFIIAGSRRLALELNPRFWMQHGLFVAAGNGLVKRYLGRETAEDRAAPPPQKLLWIDGSWLMRRLLRLDMQVIALWRTWVRQSGYRAVVCPTPMQVLGAGLWLALGGGRR</sequence>
<dbReference type="RefSeq" id="WP_341426261.1">
    <property type="nucleotide sequence ID" value="NZ_JBBUTG010000007.1"/>
</dbReference>
<dbReference type="SUPFAM" id="SSF56059">
    <property type="entry name" value="Glutathione synthetase ATP-binding domain-like"/>
    <property type="match status" value="1"/>
</dbReference>
<proteinExistence type="predicted"/>
<organism evidence="1 2">
    <name type="scientific">Ideonella lacteola</name>
    <dbReference type="NCBI Taxonomy" id="2984193"/>
    <lineage>
        <taxon>Bacteria</taxon>
        <taxon>Pseudomonadati</taxon>
        <taxon>Pseudomonadota</taxon>
        <taxon>Betaproteobacteria</taxon>
        <taxon>Burkholderiales</taxon>
        <taxon>Sphaerotilaceae</taxon>
        <taxon>Ideonella</taxon>
    </lineage>
</organism>
<dbReference type="Gene3D" id="3.30.470.20">
    <property type="entry name" value="ATP-grasp fold, B domain"/>
    <property type="match status" value="1"/>
</dbReference>
<accession>A0ABU9BQ31</accession>
<evidence type="ECO:0008006" key="3">
    <source>
        <dbReference type="Google" id="ProtNLM"/>
    </source>
</evidence>
<comment type="caution">
    <text evidence="1">The sequence shown here is derived from an EMBL/GenBank/DDBJ whole genome shotgun (WGS) entry which is preliminary data.</text>
</comment>
<evidence type="ECO:0000313" key="2">
    <source>
        <dbReference type="Proteomes" id="UP001371218"/>
    </source>
</evidence>
<evidence type="ECO:0000313" key="1">
    <source>
        <dbReference type="EMBL" id="MEK8031864.1"/>
    </source>
</evidence>
<keyword evidence="2" id="KW-1185">Reference proteome</keyword>
<protein>
    <recommendedName>
        <fullName evidence="3">ATP-grasp domain-containing protein</fullName>
    </recommendedName>
</protein>
<gene>
    <name evidence="1" type="ORF">AACH06_13635</name>
</gene>
<name>A0ABU9BQ31_9BURK</name>